<evidence type="ECO:0000256" key="1">
    <source>
        <dbReference type="ARBA" id="ARBA00008779"/>
    </source>
</evidence>
<comment type="caution">
    <text evidence="4">The sequence shown here is derived from an EMBL/GenBank/DDBJ whole genome shotgun (WGS) entry which is preliminary data.</text>
</comment>
<dbReference type="PANTHER" id="PTHR42693">
    <property type="entry name" value="ARYLSULFATASE FAMILY MEMBER"/>
    <property type="match status" value="1"/>
</dbReference>
<comment type="similarity">
    <text evidence="1">Belongs to the sulfatase family.</text>
</comment>
<protein>
    <submittedName>
        <fullName evidence="4">Sulfatase</fullName>
    </submittedName>
</protein>
<keyword evidence="5" id="KW-1185">Reference proteome</keyword>
<name>A0A7W1XBZ4_9BACL</name>
<dbReference type="Gene3D" id="3.40.720.10">
    <property type="entry name" value="Alkaline Phosphatase, subunit A"/>
    <property type="match status" value="1"/>
</dbReference>
<dbReference type="InterPro" id="IPR050738">
    <property type="entry name" value="Sulfatase"/>
</dbReference>
<evidence type="ECO:0000313" key="5">
    <source>
        <dbReference type="Proteomes" id="UP000530514"/>
    </source>
</evidence>
<proteinExistence type="inferred from homology"/>
<dbReference type="AlphaFoldDB" id="A0A7W1XBZ4"/>
<dbReference type="Pfam" id="PF00884">
    <property type="entry name" value="Sulfatase"/>
    <property type="match status" value="1"/>
</dbReference>
<dbReference type="RefSeq" id="WP_033099909.1">
    <property type="nucleotide sequence ID" value="NZ_JACEIP010000021.1"/>
</dbReference>
<dbReference type="SUPFAM" id="SSF53649">
    <property type="entry name" value="Alkaline phosphatase-like"/>
    <property type="match status" value="1"/>
</dbReference>
<dbReference type="OrthoDB" id="9762324at2"/>
<dbReference type="PANTHER" id="PTHR42693:SF53">
    <property type="entry name" value="ENDO-4-O-SULFATASE"/>
    <property type="match status" value="1"/>
</dbReference>
<evidence type="ECO:0000256" key="2">
    <source>
        <dbReference type="ARBA" id="ARBA00022801"/>
    </source>
</evidence>
<organism evidence="4 5">
    <name type="scientific">Thermoactinomyces daqus</name>
    <dbReference type="NCBI Taxonomy" id="1329516"/>
    <lineage>
        <taxon>Bacteria</taxon>
        <taxon>Bacillati</taxon>
        <taxon>Bacillota</taxon>
        <taxon>Bacilli</taxon>
        <taxon>Bacillales</taxon>
        <taxon>Thermoactinomycetaceae</taxon>
        <taxon>Thermoactinomyces</taxon>
    </lineage>
</organism>
<dbReference type="InterPro" id="IPR000917">
    <property type="entry name" value="Sulfatase_N"/>
</dbReference>
<feature type="domain" description="Sulfatase N-terminal" evidence="3">
    <location>
        <begin position="3"/>
        <end position="314"/>
    </location>
</feature>
<evidence type="ECO:0000313" key="4">
    <source>
        <dbReference type="EMBL" id="MBA4543774.1"/>
    </source>
</evidence>
<dbReference type="CDD" id="cd16148">
    <property type="entry name" value="sulfatase_like"/>
    <property type="match status" value="1"/>
</dbReference>
<sequence length="452" mass="51986">MKIVLIAIDTLRADRLGCYNNRKPSLTPHLDSLAKQGVLFENMIAENNVTRSSFVTIMTGKNPHQHGIVNMKHVPIPARLVPLAQILQKHGYTTAAVDCNHRITGKNSAWFKKGYQTYIDPAEDKETHLTLPAREVSQKAVAWLKKHAHEPDFFLFLHYWDPHYPYMPEPPYAKWAEKHAATVSEVRKEPSLKAVMREPLWSFINKYNKSGLPASSIRQRYDGSVKQVDDSIGDIIKVLSETGTLEETLLIAVADHGESLGEHRIYFDHHGLYEPTIHVPCIISYPKRLPKNKRITPLCQHADIFPTVLHLAGIRKPKGIGRIDGRSLLPLIQGKVKQIRPFVVSCEANWQLKRSIRTLRWKLIRSYEKDVYGNPKWELYDLKKDRGETKNVIAQHPQVAKQLRGQMERWVKQMLQKYRRKDPLAQGVKVKLHRATVADEEKVKQRLSELGY</sequence>
<gene>
    <name evidence="4" type="ORF">H1164_12825</name>
</gene>
<dbReference type="EMBL" id="JACEIP010000021">
    <property type="protein sequence ID" value="MBA4543774.1"/>
    <property type="molecule type" value="Genomic_DNA"/>
</dbReference>
<evidence type="ECO:0000259" key="3">
    <source>
        <dbReference type="Pfam" id="PF00884"/>
    </source>
</evidence>
<dbReference type="GO" id="GO:0004065">
    <property type="term" value="F:arylsulfatase activity"/>
    <property type="evidence" value="ECO:0007669"/>
    <property type="project" value="TreeGrafter"/>
</dbReference>
<accession>A0A7W1XBZ4</accession>
<reference evidence="4 5" key="1">
    <citation type="submission" date="2020-07" db="EMBL/GenBank/DDBJ databases">
        <authorList>
            <person name="Feng H."/>
        </authorList>
    </citation>
    <scope>NUCLEOTIDE SEQUENCE [LARGE SCALE GENOMIC DNA]</scope>
    <source>
        <strain evidence="5">s-11</strain>
    </source>
</reference>
<dbReference type="Proteomes" id="UP000530514">
    <property type="component" value="Unassembled WGS sequence"/>
</dbReference>
<keyword evidence="2" id="KW-0378">Hydrolase</keyword>
<dbReference type="InterPro" id="IPR017850">
    <property type="entry name" value="Alkaline_phosphatase_core_sf"/>
</dbReference>